<keyword evidence="4" id="KW-1185">Reference proteome</keyword>
<dbReference type="InterPro" id="IPR011761">
    <property type="entry name" value="ATP-grasp"/>
</dbReference>
<dbReference type="Proteomes" id="UP000198534">
    <property type="component" value="Unassembled WGS sequence"/>
</dbReference>
<feature type="domain" description="ATP-grasp" evidence="2">
    <location>
        <begin position="2"/>
        <end position="249"/>
    </location>
</feature>
<name>A0A1H3AJS6_9BACL</name>
<accession>A0A1H3AJS6</accession>
<dbReference type="RefSeq" id="WP_177168054.1">
    <property type="nucleotide sequence ID" value="NZ_FNNQ01000013.1"/>
</dbReference>
<dbReference type="STRING" id="1048340.SAMN05444487_113104"/>
<keyword evidence="1" id="KW-0547">Nucleotide-binding</keyword>
<dbReference type="EMBL" id="FNNQ01000013">
    <property type="protein sequence ID" value="SDX29628.1"/>
    <property type="molecule type" value="Genomic_DNA"/>
</dbReference>
<dbReference type="SUPFAM" id="SSF56059">
    <property type="entry name" value="Glutathione synthetase ATP-binding domain-like"/>
    <property type="match status" value="1"/>
</dbReference>
<dbReference type="PROSITE" id="PS50975">
    <property type="entry name" value="ATP_GRASP"/>
    <property type="match status" value="1"/>
</dbReference>
<evidence type="ECO:0000256" key="1">
    <source>
        <dbReference type="PROSITE-ProRule" id="PRU00409"/>
    </source>
</evidence>
<protein>
    <submittedName>
        <fullName evidence="3">YheC/D like ATP-grasp</fullName>
    </submittedName>
</protein>
<dbReference type="GO" id="GO:0046872">
    <property type="term" value="F:metal ion binding"/>
    <property type="evidence" value="ECO:0007669"/>
    <property type="project" value="InterPro"/>
</dbReference>
<reference evidence="3 4" key="1">
    <citation type="submission" date="2016-10" db="EMBL/GenBank/DDBJ databases">
        <authorList>
            <person name="de Groot N.N."/>
        </authorList>
    </citation>
    <scope>NUCLEOTIDE SEQUENCE [LARGE SCALE GENOMIC DNA]</scope>
    <source>
        <strain evidence="3 4">DSM 45610</strain>
    </source>
</reference>
<dbReference type="InterPro" id="IPR026838">
    <property type="entry name" value="YheC/D"/>
</dbReference>
<dbReference type="Gene3D" id="3.30.470.20">
    <property type="entry name" value="ATP-grasp fold, B domain"/>
    <property type="match status" value="1"/>
</dbReference>
<dbReference type="Pfam" id="PF14398">
    <property type="entry name" value="ATPgrasp_YheCD"/>
    <property type="match status" value="1"/>
</dbReference>
<dbReference type="GO" id="GO:0005524">
    <property type="term" value="F:ATP binding"/>
    <property type="evidence" value="ECO:0007669"/>
    <property type="project" value="UniProtKB-UniRule"/>
</dbReference>
<dbReference type="AlphaFoldDB" id="A0A1H3AJS6"/>
<keyword evidence="1" id="KW-0067">ATP-binding</keyword>
<proteinExistence type="predicted"/>
<evidence type="ECO:0000313" key="4">
    <source>
        <dbReference type="Proteomes" id="UP000198534"/>
    </source>
</evidence>
<evidence type="ECO:0000313" key="3">
    <source>
        <dbReference type="EMBL" id="SDX29628.1"/>
    </source>
</evidence>
<organism evidence="3 4">
    <name type="scientific">Marininema mesophilum</name>
    <dbReference type="NCBI Taxonomy" id="1048340"/>
    <lineage>
        <taxon>Bacteria</taxon>
        <taxon>Bacillati</taxon>
        <taxon>Bacillota</taxon>
        <taxon>Bacilli</taxon>
        <taxon>Bacillales</taxon>
        <taxon>Thermoactinomycetaceae</taxon>
        <taxon>Marininema</taxon>
    </lineage>
</organism>
<evidence type="ECO:0000259" key="2">
    <source>
        <dbReference type="PROSITE" id="PS50975"/>
    </source>
</evidence>
<sequence length="249" mass="28924">MRRRYRQIASKALKTKVMLSHQPLAAYIPDTKWLHKDELIQMLDQYPTVFVKPDKGGGGSGIVRIQKDGDQCELRWRKERHLMKMRDLCKRLVRFLSPSRQYIIQQGIEIMKVDGRPFDIRIMLQKPEEEWLLSGMVAKVAAPGQFVTNHCKGGRPLTAKEAIIRAFGKGNPVNEQLCSNLLSLSRMTVDVLNARFPGIKELGIDIGPDQQGHPWIFEVNTRPNFFVFQHLKQHPEQYRRILQHHKRLI</sequence>
<gene>
    <name evidence="3" type="ORF">SAMN05444487_113104</name>
</gene>